<accession>S0EX17</accession>
<dbReference type="InterPro" id="IPR036976">
    <property type="entry name" value="RimM_N_sf"/>
</dbReference>
<dbReference type="InterPro" id="IPR056792">
    <property type="entry name" value="PRC_RimM"/>
</dbReference>
<dbReference type="InterPro" id="IPR011033">
    <property type="entry name" value="PRC_barrel-like_sf"/>
</dbReference>
<keyword evidence="1 5" id="KW-0963">Cytoplasm</keyword>
<dbReference type="RefSeq" id="WP_016483974.1">
    <property type="nucleotide sequence ID" value="NC_021487.1"/>
</dbReference>
<dbReference type="PANTHER" id="PTHR33692">
    <property type="entry name" value="RIBOSOME MATURATION FACTOR RIMM"/>
    <property type="match status" value="1"/>
</dbReference>
<dbReference type="Pfam" id="PF24986">
    <property type="entry name" value="PRC_RimM"/>
    <property type="match status" value="1"/>
</dbReference>
<dbReference type="GO" id="GO:0042274">
    <property type="term" value="P:ribosomal small subunit biogenesis"/>
    <property type="evidence" value="ECO:0007669"/>
    <property type="project" value="UniProtKB-UniRule"/>
</dbReference>
<evidence type="ECO:0000259" key="6">
    <source>
        <dbReference type="Pfam" id="PF01782"/>
    </source>
</evidence>
<dbReference type="PATRIC" id="fig|1303518.3.peg.2777"/>
<keyword evidence="3 5" id="KW-0698">rRNA processing</keyword>
<dbReference type="PANTHER" id="PTHR33692:SF1">
    <property type="entry name" value="RIBOSOME MATURATION FACTOR RIMM"/>
    <property type="match status" value="1"/>
</dbReference>
<protein>
    <recommendedName>
        <fullName evidence="5">Ribosome maturation factor RimM</fullName>
    </recommendedName>
</protein>
<dbReference type="OrthoDB" id="9810331at2"/>
<dbReference type="InParanoid" id="S0EX17"/>
<dbReference type="InterPro" id="IPR002676">
    <property type="entry name" value="RimM_N"/>
</dbReference>
<dbReference type="SUPFAM" id="SSF50346">
    <property type="entry name" value="PRC-barrel domain"/>
    <property type="match status" value="1"/>
</dbReference>
<keyword evidence="9" id="KW-1185">Reference proteome</keyword>
<feature type="domain" description="Ribosome maturation factor RimM PRC barrel" evidence="7">
    <location>
        <begin position="107"/>
        <end position="173"/>
    </location>
</feature>
<dbReference type="GO" id="GO:0005737">
    <property type="term" value="C:cytoplasm"/>
    <property type="evidence" value="ECO:0007669"/>
    <property type="project" value="UniProtKB-SubCell"/>
</dbReference>
<dbReference type="AlphaFoldDB" id="S0EX17"/>
<dbReference type="FunCoup" id="S0EX17">
    <property type="interactions" value="328"/>
</dbReference>
<dbReference type="STRING" id="454171.CP488_01416"/>
<name>S0EX17_CHTCT</name>
<proteinExistence type="inferred from homology"/>
<evidence type="ECO:0000256" key="2">
    <source>
        <dbReference type="ARBA" id="ARBA00022517"/>
    </source>
</evidence>
<comment type="function">
    <text evidence="5">An accessory protein needed during the final step in the assembly of 30S ribosomal subunit, possibly for assembly of the head region. Essential for efficient processing of 16S rRNA. May be needed both before and after RbfA during the maturation of 16S rRNA. It has affinity for free ribosomal 30S subunits but not for 70S ribosomes.</text>
</comment>
<dbReference type="SUPFAM" id="SSF50447">
    <property type="entry name" value="Translation proteins"/>
    <property type="match status" value="1"/>
</dbReference>
<evidence type="ECO:0000256" key="1">
    <source>
        <dbReference type="ARBA" id="ARBA00022490"/>
    </source>
</evidence>
<dbReference type="Proteomes" id="UP000014227">
    <property type="component" value="Chromosome I"/>
</dbReference>
<gene>
    <name evidence="5" type="primary">rimM</name>
    <name evidence="8" type="ORF">CCALI_02675</name>
</gene>
<dbReference type="InterPro" id="IPR011961">
    <property type="entry name" value="RimM"/>
</dbReference>
<dbReference type="GO" id="GO:0043022">
    <property type="term" value="F:ribosome binding"/>
    <property type="evidence" value="ECO:0007669"/>
    <property type="project" value="InterPro"/>
</dbReference>
<keyword evidence="4 5" id="KW-0143">Chaperone</keyword>
<comment type="similarity">
    <text evidence="5">Belongs to the RimM family.</text>
</comment>
<dbReference type="Gene3D" id="2.40.30.60">
    <property type="entry name" value="RimM"/>
    <property type="match status" value="1"/>
</dbReference>
<dbReference type="KEGG" id="ccz:CCALI_02675"/>
<dbReference type="GO" id="GO:0005840">
    <property type="term" value="C:ribosome"/>
    <property type="evidence" value="ECO:0007669"/>
    <property type="project" value="InterPro"/>
</dbReference>
<evidence type="ECO:0000313" key="8">
    <source>
        <dbReference type="EMBL" id="CCW36465.1"/>
    </source>
</evidence>
<evidence type="ECO:0000259" key="7">
    <source>
        <dbReference type="Pfam" id="PF24986"/>
    </source>
</evidence>
<dbReference type="HOGENOM" id="CLU_077636_0_0_0"/>
<evidence type="ECO:0000256" key="5">
    <source>
        <dbReference type="HAMAP-Rule" id="MF_00014"/>
    </source>
</evidence>
<sequence>MSLEEWTLVIGEIVAPFGIRGEVKVRLETDFPDRFYSLKQVCVRLPSGAMRLMEIESVRLHGLHKGQILLRFRNVGTVEMAETLRGGVLRIRPEEAVPLPPNEFYIHELIGFDVVTHEGTFIGRLKEVLRYPAHDIYVVSRVGKNEVLLPAVHEIVRAIDPQAKRIEVQLLPGLLSPDESEV</sequence>
<reference evidence="9" key="1">
    <citation type="submission" date="2013-03" db="EMBL/GenBank/DDBJ databases">
        <title>Genome sequence of Chthonomonas calidirosea, the first sequenced genome from the Armatimonadetes phylum (formally candidate division OP10).</title>
        <authorList>
            <person name="Lee K.C.Y."/>
            <person name="Morgan X.C."/>
            <person name="Dunfield P.F."/>
            <person name="Tamas I."/>
            <person name="Houghton K.M."/>
            <person name="Vyssotski M."/>
            <person name="Ryan J.L.J."/>
            <person name="Lagutin K."/>
            <person name="McDonald I.R."/>
            <person name="Stott M.B."/>
        </authorList>
    </citation>
    <scope>NUCLEOTIDE SEQUENCE [LARGE SCALE GENOMIC DNA]</scope>
    <source>
        <strain evidence="9">DSM 23976 / ICMP 18418 / T49</strain>
    </source>
</reference>
<organism evidence="8 9">
    <name type="scientific">Chthonomonas calidirosea (strain DSM 23976 / ICMP 18418 / T49)</name>
    <dbReference type="NCBI Taxonomy" id="1303518"/>
    <lineage>
        <taxon>Bacteria</taxon>
        <taxon>Bacillati</taxon>
        <taxon>Armatimonadota</taxon>
        <taxon>Chthonomonadia</taxon>
        <taxon>Chthonomonadales</taxon>
        <taxon>Chthonomonadaceae</taxon>
        <taxon>Chthonomonas</taxon>
    </lineage>
</organism>
<dbReference type="eggNOG" id="COG0806">
    <property type="taxonomic scope" value="Bacteria"/>
</dbReference>
<comment type="subunit">
    <text evidence="5">Binds ribosomal protein uS19.</text>
</comment>
<dbReference type="Pfam" id="PF01782">
    <property type="entry name" value="RimM"/>
    <property type="match status" value="1"/>
</dbReference>
<dbReference type="HAMAP" id="MF_00014">
    <property type="entry name" value="Ribosome_mat_RimM"/>
    <property type="match status" value="1"/>
</dbReference>
<dbReference type="Gene3D" id="2.30.30.240">
    <property type="entry name" value="PRC-barrel domain"/>
    <property type="match status" value="1"/>
</dbReference>
<dbReference type="InterPro" id="IPR009000">
    <property type="entry name" value="Transl_B-barrel_sf"/>
</dbReference>
<dbReference type="EMBL" id="HF951689">
    <property type="protein sequence ID" value="CCW36465.1"/>
    <property type="molecule type" value="Genomic_DNA"/>
</dbReference>
<evidence type="ECO:0000256" key="3">
    <source>
        <dbReference type="ARBA" id="ARBA00022552"/>
    </source>
</evidence>
<comment type="domain">
    <text evidence="5">The PRC barrel domain binds ribosomal protein uS19.</text>
</comment>
<feature type="domain" description="RimM N-terminal" evidence="6">
    <location>
        <begin position="9"/>
        <end position="92"/>
    </location>
</feature>
<dbReference type="NCBIfam" id="TIGR02273">
    <property type="entry name" value="16S_RimM"/>
    <property type="match status" value="1"/>
</dbReference>
<dbReference type="GO" id="GO:0006364">
    <property type="term" value="P:rRNA processing"/>
    <property type="evidence" value="ECO:0007669"/>
    <property type="project" value="UniProtKB-UniRule"/>
</dbReference>
<keyword evidence="2 5" id="KW-0690">Ribosome biogenesis</keyword>
<evidence type="ECO:0000256" key="4">
    <source>
        <dbReference type="ARBA" id="ARBA00023186"/>
    </source>
</evidence>
<evidence type="ECO:0000313" key="9">
    <source>
        <dbReference type="Proteomes" id="UP000014227"/>
    </source>
</evidence>
<comment type="subcellular location">
    <subcellularLocation>
        <location evidence="5">Cytoplasm</location>
    </subcellularLocation>
</comment>